<gene>
    <name evidence="1" type="ORF">NDU88_008823</name>
</gene>
<name>A0AAV7QRU1_PLEWA</name>
<protein>
    <submittedName>
        <fullName evidence="1">Uncharacterized protein</fullName>
    </submittedName>
</protein>
<accession>A0AAV7QRU1</accession>
<proteinExistence type="predicted"/>
<dbReference type="EMBL" id="JANPWB010000010">
    <property type="protein sequence ID" value="KAJ1142509.1"/>
    <property type="molecule type" value="Genomic_DNA"/>
</dbReference>
<comment type="caution">
    <text evidence="1">The sequence shown here is derived from an EMBL/GenBank/DDBJ whole genome shotgun (WGS) entry which is preliminary data.</text>
</comment>
<sequence>MNVGSVYVPPCLHSSIFPELSATLLGIPYGTLILGGDKNAIMDPKLDTLSGALAGGDTRALSTFVDVTVADLYLLPGPQGVLRTIKEAIRFCFPRRSMQRKEGLWTRFTGKEMGREGDPP</sequence>
<reference evidence="1" key="1">
    <citation type="journal article" date="2022" name="bioRxiv">
        <title>Sequencing and chromosome-scale assembly of the giantPleurodeles waltlgenome.</title>
        <authorList>
            <person name="Brown T."/>
            <person name="Elewa A."/>
            <person name="Iarovenko S."/>
            <person name="Subramanian E."/>
            <person name="Araus A.J."/>
            <person name="Petzold A."/>
            <person name="Susuki M."/>
            <person name="Suzuki K.-i.T."/>
            <person name="Hayashi T."/>
            <person name="Toyoda A."/>
            <person name="Oliveira C."/>
            <person name="Osipova E."/>
            <person name="Leigh N.D."/>
            <person name="Simon A."/>
            <person name="Yun M.H."/>
        </authorList>
    </citation>
    <scope>NUCLEOTIDE SEQUENCE</scope>
    <source>
        <strain evidence="1">20211129_DDA</strain>
        <tissue evidence="1">Liver</tissue>
    </source>
</reference>
<evidence type="ECO:0000313" key="2">
    <source>
        <dbReference type="Proteomes" id="UP001066276"/>
    </source>
</evidence>
<dbReference type="Proteomes" id="UP001066276">
    <property type="component" value="Chromosome 6"/>
</dbReference>
<keyword evidence="2" id="KW-1185">Reference proteome</keyword>
<dbReference type="AlphaFoldDB" id="A0AAV7QRU1"/>
<evidence type="ECO:0000313" key="1">
    <source>
        <dbReference type="EMBL" id="KAJ1142509.1"/>
    </source>
</evidence>
<organism evidence="1 2">
    <name type="scientific">Pleurodeles waltl</name>
    <name type="common">Iberian ribbed newt</name>
    <dbReference type="NCBI Taxonomy" id="8319"/>
    <lineage>
        <taxon>Eukaryota</taxon>
        <taxon>Metazoa</taxon>
        <taxon>Chordata</taxon>
        <taxon>Craniata</taxon>
        <taxon>Vertebrata</taxon>
        <taxon>Euteleostomi</taxon>
        <taxon>Amphibia</taxon>
        <taxon>Batrachia</taxon>
        <taxon>Caudata</taxon>
        <taxon>Salamandroidea</taxon>
        <taxon>Salamandridae</taxon>
        <taxon>Pleurodelinae</taxon>
        <taxon>Pleurodeles</taxon>
    </lineage>
</organism>